<proteinExistence type="predicted"/>
<evidence type="ECO:0000256" key="1">
    <source>
        <dbReference type="SAM" id="Phobius"/>
    </source>
</evidence>
<feature type="transmembrane region" description="Helical" evidence="1">
    <location>
        <begin position="7"/>
        <end position="30"/>
    </location>
</feature>
<name>A0ABQ3Z3D6_9ACTN</name>
<dbReference type="RefSeq" id="WP_203730987.1">
    <property type="nucleotide sequence ID" value="NZ_BAAATX010000016.1"/>
</dbReference>
<organism evidence="2 3">
    <name type="scientific">Paractinoplanes durhamensis</name>
    <dbReference type="NCBI Taxonomy" id="113563"/>
    <lineage>
        <taxon>Bacteria</taxon>
        <taxon>Bacillati</taxon>
        <taxon>Actinomycetota</taxon>
        <taxon>Actinomycetes</taxon>
        <taxon>Micromonosporales</taxon>
        <taxon>Micromonosporaceae</taxon>
        <taxon>Paractinoplanes</taxon>
    </lineage>
</organism>
<feature type="transmembrane region" description="Helical" evidence="1">
    <location>
        <begin position="144"/>
        <end position="168"/>
    </location>
</feature>
<keyword evidence="1" id="KW-0812">Transmembrane</keyword>
<accession>A0ABQ3Z3D6</accession>
<keyword evidence="1" id="KW-0472">Membrane</keyword>
<evidence type="ECO:0000313" key="3">
    <source>
        <dbReference type="Proteomes" id="UP000637628"/>
    </source>
</evidence>
<protein>
    <submittedName>
        <fullName evidence="2">Uncharacterized protein</fullName>
    </submittedName>
</protein>
<dbReference type="Proteomes" id="UP000637628">
    <property type="component" value="Unassembled WGS sequence"/>
</dbReference>
<sequence>MSRPSQVNVAFGFQLGIAAALLLCAGLMIADAFHMDGLIDEAARSVAGTDPAEVAQQRSWNVNSTLTTAIPAVLVAGWLAVLAPRVRRGSGLARGLSVAALASPIGFVPLVCVGFLAAGPAGSPDATPFSLRLEELYSVGFSDFVASMVSGLAMIGLTLSVVTIILLFTEPAGSWFRRVAPPGALTVPG</sequence>
<keyword evidence="1" id="KW-1133">Transmembrane helix</keyword>
<dbReference type="EMBL" id="BOML01000043">
    <property type="protein sequence ID" value="GIE04347.1"/>
    <property type="molecule type" value="Genomic_DNA"/>
</dbReference>
<evidence type="ECO:0000313" key="2">
    <source>
        <dbReference type="EMBL" id="GIE04347.1"/>
    </source>
</evidence>
<feature type="transmembrane region" description="Helical" evidence="1">
    <location>
        <begin position="96"/>
        <end position="118"/>
    </location>
</feature>
<comment type="caution">
    <text evidence="2">The sequence shown here is derived from an EMBL/GenBank/DDBJ whole genome shotgun (WGS) entry which is preliminary data.</text>
</comment>
<keyword evidence="3" id="KW-1185">Reference proteome</keyword>
<reference evidence="2 3" key="1">
    <citation type="submission" date="2021-01" db="EMBL/GenBank/DDBJ databases">
        <title>Whole genome shotgun sequence of Actinoplanes durhamensis NBRC 14914.</title>
        <authorList>
            <person name="Komaki H."/>
            <person name="Tamura T."/>
        </authorList>
    </citation>
    <scope>NUCLEOTIDE SEQUENCE [LARGE SCALE GENOMIC DNA]</scope>
    <source>
        <strain evidence="2 3">NBRC 14914</strain>
    </source>
</reference>
<gene>
    <name evidence="2" type="ORF">Adu01nite_56970</name>
</gene>
<feature type="transmembrane region" description="Helical" evidence="1">
    <location>
        <begin position="66"/>
        <end position="84"/>
    </location>
</feature>